<dbReference type="EMBL" id="JAYKXN010000006">
    <property type="protein sequence ID" value="KAK7279124.1"/>
    <property type="molecule type" value="Genomic_DNA"/>
</dbReference>
<name>A0AAN9FP54_CLITE</name>
<accession>A0AAN9FP54</accession>
<proteinExistence type="predicted"/>
<evidence type="ECO:0000313" key="3">
    <source>
        <dbReference type="Proteomes" id="UP001359559"/>
    </source>
</evidence>
<protein>
    <submittedName>
        <fullName evidence="2">Uncharacterized protein</fullName>
    </submittedName>
</protein>
<organism evidence="2 3">
    <name type="scientific">Clitoria ternatea</name>
    <name type="common">Butterfly pea</name>
    <dbReference type="NCBI Taxonomy" id="43366"/>
    <lineage>
        <taxon>Eukaryota</taxon>
        <taxon>Viridiplantae</taxon>
        <taxon>Streptophyta</taxon>
        <taxon>Embryophyta</taxon>
        <taxon>Tracheophyta</taxon>
        <taxon>Spermatophyta</taxon>
        <taxon>Magnoliopsida</taxon>
        <taxon>eudicotyledons</taxon>
        <taxon>Gunneridae</taxon>
        <taxon>Pentapetalae</taxon>
        <taxon>rosids</taxon>
        <taxon>fabids</taxon>
        <taxon>Fabales</taxon>
        <taxon>Fabaceae</taxon>
        <taxon>Papilionoideae</taxon>
        <taxon>50 kb inversion clade</taxon>
        <taxon>NPAAA clade</taxon>
        <taxon>indigoferoid/millettioid clade</taxon>
        <taxon>Phaseoleae</taxon>
        <taxon>Clitoria</taxon>
    </lineage>
</organism>
<comment type="caution">
    <text evidence="2">The sequence shown here is derived from an EMBL/GenBank/DDBJ whole genome shotgun (WGS) entry which is preliminary data.</text>
</comment>
<feature type="region of interest" description="Disordered" evidence="1">
    <location>
        <begin position="50"/>
        <end position="73"/>
    </location>
</feature>
<gene>
    <name evidence="2" type="ORF">RJT34_24169</name>
</gene>
<evidence type="ECO:0000256" key="1">
    <source>
        <dbReference type="SAM" id="MobiDB-lite"/>
    </source>
</evidence>
<dbReference type="AlphaFoldDB" id="A0AAN9FP54"/>
<sequence length="73" mass="8195">MTCGITELHMLPEQSETFSYSVSIHSKAFTFRAIHNPTPQIPSHQIQIVESPSNDSDKPAPRNSHKVIHIDSQ</sequence>
<keyword evidence="3" id="KW-1185">Reference proteome</keyword>
<dbReference type="Proteomes" id="UP001359559">
    <property type="component" value="Unassembled WGS sequence"/>
</dbReference>
<evidence type="ECO:0000313" key="2">
    <source>
        <dbReference type="EMBL" id="KAK7279124.1"/>
    </source>
</evidence>
<reference evidence="2 3" key="1">
    <citation type="submission" date="2024-01" db="EMBL/GenBank/DDBJ databases">
        <title>The genomes of 5 underutilized Papilionoideae crops provide insights into root nodulation and disease resistance.</title>
        <authorList>
            <person name="Yuan L."/>
        </authorList>
    </citation>
    <scope>NUCLEOTIDE SEQUENCE [LARGE SCALE GENOMIC DNA]</scope>
    <source>
        <strain evidence="2">LY-2023</strain>
        <tissue evidence="2">Leaf</tissue>
    </source>
</reference>